<feature type="domain" description="BioF2-like acetyltransferase" evidence="1">
    <location>
        <begin position="135"/>
        <end position="261"/>
    </location>
</feature>
<dbReference type="Gene3D" id="3.40.630.30">
    <property type="match status" value="1"/>
</dbReference>
<dbReference type="EMBL" id="JAHVHU010000002">
    <property type="protein sequence ID" value="MBY5956661.1"/>
    <property type="molecule type" value="Genomic_DNA"/>
</dbReference>
<dbReference type="Pfam" id="PF13480">
    <property type="entry name" value="Acetyltransf_6"/>
    <property type="match status" value="1"/>
</dbReference>
<comment type="caution">
    <text evidence="2">The sequence shown here is derived from an EMBL/GenBank/DDBJ whole genome shotgun (WGS) entry which is preliminary data.</text>
</comment>
<dbReference type="SUPFAM" id="SSF55729">
    <property type="entry name" value="Acyl-CoA N-acyltransferases (Nat)"/>
    <property type="match status" value="1"/>
</dbReference>
<reference evidence="2" key="1">
    <citation type="submission" date="2021-06" db="EMBL/GenBank/DDBJ databases">
        <title>44 bacteria genomes isolated from Dapeng, Shenzhen.</title>
        <authorList>
            <person name="Zheng W."/>
            <person name="Yu S."/>
            <person name="Huang Y."/>
        </authorList>
    </citation>
    <scope>NUCLEOTIDE SEQUENCE</scope>
    <source>
        <strain evidence="2">DP5N28-2</strain>
    </source>
</reference>
<gene>
    <name evidence="2" type="ORF">KUV50_00845</name>
</gene>
<dbReference type="InterPro" id="IPR016181">
    <property type="entry name" value="Acyl_CoA_acyltransferase"/>
</dbReference>
<dbReference type="Proteomes" id="UP000753961">
    <property type="component" value="Unassembled WGS sequence"/>
</dbReference>
<name>A0A953HQX1_9BACT</name>
<sequence length="295" mass="34419">MKVITDQALYRQLIPANAPLYLQPAWMDVFSTDWNARIGLDDSGDPVWLWPYQVKSRYGLTKYGRVPFSPDNGPVFLQQSEGSGFDPGALRWPSVCVVDDRRNALNQEEMVGKTWRRQKRSYQYFDLQEYPKDFRGVSSSKRNRMRKNSTYKFVRFDELAQPGFLFKTFFDSMGQTGITNDVMERWKRDLDCSFDQYLFGLLDDVGNILSAQWRIGYQDTVYGWQAARHPQFPTAGAQELLLWHVLQWARNDYRIYDLGGSSIPGVRQFNLEMGAKEVVYSRYVRYRPGILSTII</sequence>
<protein>
    <submittedName>
        <fullName evidence="2">GNAT family N-acetyltransferase</fullName>
    </submittedName>
</protein>
<accession>A0A953HQX1</accession>
<evidence type="ECO:0000313" key="2">
    <source>
        <dbReference type="EMBL" id="MBY5956661.1"/>
    </source>
</evidence>
<evidence type="ECO:0000313" key="3">
    <source>
        <dbReference type="Proteomes" id="UP000753961"/>
    </source>
</evidence>
<dbReference type="InterPro" id="IPR038740">
    <property type="entry name" value="BioF2-like_GNAT_dom"/>
</dbReference>
<dbReference type="AlphaFoldDB" id="A0A953HQX1"/>
<dbReference type="RefSeq" id="WP_222578185.1">
    <property type="nucleotide sequence ID" value="NZ_JAHVHU010000002.1"/>
</dbReference>
<proteinExistence type="predicted"/>
<evidence type="ECO:0000259" key="1">
    <source>
        <dbReference type="Pfam" id="PF13480"/>
    </source>
</evidence>
<organism evidence="2 3">
    <name type="scientific">Membranihabitans marinus</name>
    <dbReference type="NCBI Taxonomy" id="1227546"/>
    <lineage>
        <taxon>Bacteria</taxon>
        <taxon>Pseudomonadati</taxon>
        <taxon>Bacteroidota</taxon>
        <taxon>Saprospiria</taxon>
        <taxon>Saprospirales</taxon>
        <taxon>Saprospiraceae</taxon>
        <taxon>Membranihabitans</taxon>
    </lineage>
</organism>
<keyword evidence="3" id="KW-1185">Reference proteome</keyword>